<dbReference type="EMBL" id="LSDA01000017">
    <property type="protein sequence ID" value="KXB60239.1"/>
    <property type="molecule type" value="Genomic_DNA"/>
</dbReference>
<evidence type="ECO:0000313" key="2">
    <source>
        <dbReference type="Proteomes" id="UP000070394"/>
    </source>
</evidence>
<name>A0A133ZXS0_9FIRM</name>
<accession>A0A133ZXS0</accession>
<reference evidence="2" key="1">
    <citation type="submission" date="2016-01" db="EMBL/GenBank/DDBJ databases">
        <authorList>
            <person name="Mitreva M."/>
            <person name="Pepin K.H."/>
            <person name="Mihindukulasuriya K.A."/>
            <person name="Fulton R."/>
            <person name="Fronick C."/>
            <person name="O'Laughlin M."/>
            <person name="Miner T."/>
            <person name="Herter B."/>
            <person name="Rosa B.A."/>
            <person name="Cordes M."/>
            <person name="Tomlinson C."/>
            <person name="Wollam A."/>
            <person name="Palsikar V.B."/>
            <person name="Mardis E.R."/>
            <person name="Wilson R.K."/>
        </authorList>
    </citation>
    <scope>NUCLEOTIDE SEQUENCE [LARGE SCALE GENOMIC DNA]</scope>
    <source>
        <strain evidence="2">DNF00896</strain>
    </source>
</reference>
<sequence length="284" mass="32812">MNVVKLPKNFRMSCYDVMDDKEGSLEAIEKFSEKFPHQVAAVLAEAAYFDGNFSNALDRDITVLPWFDEWHYSNVKDEHMAAMTTAAIALNRQSELIDIFEEEKIRLQGESGNGPKIFFIDAMLECLKTGVMPCNRIRGDAKFKEANDPKSKEELIKEVKLKNKKIEEGSVAWRTKLFTFCRLQGYPKDALEIFEERMKCKDEMSELDYIEAIKLYRLFEKYDEAMKIVEELATSRLWVVAAATQVRPMSFFLEPVLCPYLLESESLVRIRKASIIDNGSLIRK</sequence>
<proteinExistence type="predicted"/>
<dbReference type="RefSeq" id="WP_060930599.1">
    <property type="nucleotide sequence ID" value="NZ_KQ959779.1"/>
</dbReference>
<dbReference type="OrthoDB" id="1855290at2"/>
<comment type="caution">
    <text evidence="1">The sequence shown here is derived from an EMBL/GenBank/DDBJ whole genome shotgun (WGS) entry which is preliminary data.</text>
</comment>
<protein>
    <submittedName>
        <fullName evidence="1">Uncharacterized protein</fullName>
    </submittedName>
</protein>
<dbReference type="PATRIC" id="fig|467210.3.peg.656"/>
<evidence type="ECO:0000313" key="1">
    <source>
        <dbReference type="EMBL" id="KXB60239.1"/>
    </source>
</evidence>
<gene>
    <name evidence="1" type="ORF">HMPREF1866_00665</name>
</gene>
<organism evidence="1 2">
    <name type="scientific">Lachnoanaerobaculum saburreum</name>
    <dbReference type="NCBI Taxonomy" id="467210"/>
    <lineage>
        <taxon>Bacteria</taxon>
        <taxon>Bacillati</taxon>
        <taxon>Bacillota</taxon>
        <taxon>Clostridia</taxon>
        <taxon>Lachnospirales</taxon>
        <taxon>Lachnospiraceae</taxon>
        <taxon>Lachnoanaerobaculum</taxon>
    </lineage>
</organism>
<dbReference type="Proteomes" id="UP000070394">
    <property type="component" value="Unassembled WGS sequence"/>
</dbReference>
<dbReference type="AlphaFoldDB" id="A0A133ZXS0"/>
<keyword evidence="2" id="KW-1185">Reference proteome</keyword>